<dbReference type="RefSeq" id="WP_345189548.1">
    <property type="nucleotide sequence ID" value="NZ_BAABJJ010000001.1"/>
</dbReference>
<reference evidence="2" key="1">
    <citation type="journal article" date="2019" name="Int. J. Syst. Evol. Microbiol.">
        <title>The Global Catalogue of Microorganisms (GCM) 10K type strain sequencing project: providing services to taxonomists for standard genome sequencing and annotation.</title>
        <authorList>
            <consortium name="The Broad Institute Genomics Platform"/>
            <consortium name="The Broad Institute Genome Sequencing Center for Infectious Disease"/>
            <person name="Wu L."/>
            <person name="Ma J."/>
        </authorList>
    </citation>
    <scope>NUCLEOTIDE SEQUENCE [LARGE SCALE GENOMIC DNA]</scope>
    <source>
        <strain evidence="2">JCM 18285</strain>
    </source>
</reference>
<name>A0ABP9G9A3_9FLAO</name>
<accession>A0ABP9G9A3</accession>
<gene>
    <name evidence="1" type="ORF">GCM10023314_01480</name>
</gene>
<dbReference type="Proteomes" id="UP001501302">
    <property type="component" value="Unassembled WGS sequence"/>
</dbReference>
<proteinExistence type="predicted"/>
<evidence type="ECO:0000313" key="1">
    <source>
        <dbReference type="EMBL" id="GAA4932802.1"/>
    </source>
</evidence>
<organism evidence="1 2">
    <name type="scientific">Algibacter agarivorans</name>
    <dbReference type="NCBI Taxonomy" id="1109741"/>
    <lineage>
        <taxon>Bacteria</taxon>
        <taxon>Pseudomonadati</taxon>
        <taxon>Bacteroidota</taxon>
        <taxon>Flavobacteriia</taxon>
        <taxon>Flavobacteriales</taxon>
        <taxon>Flavobacteriaceae</taxon>
        <taxon>Algibacter</taxon>
    </lineage>
</organism>
<evidence type="ECO:0000313" key="2">
    <source>
        <dbReference type="Proteomes" id="UP001501302"/>
    </source>
</evidence>
<protein>
    <submittedName>
        <fullName evidence="1">Uncharacterized protein</fullName>
    </submittedName>
</protein>
<keyword evidence="2" id="KW-1185">Reference proteome</keyword>
<sequence>MNIFELKIWDDESEKCTFYTVQADGSLENETDIFFDKYDKTPELKEQTQELLSFVLNAIGDNHGAIDEIFNRHENEVDGLPTQGQLQLGEFDYYFPNFPLRLYALKVTENIVILFGGGIKDGSTNQNSSLHFKWIEACNYAKRIIEGLNDGSIIVNHRTRTLTSFDGTDEIIL</sequence>
<dbReference type="EMBL" id="BAABJJ010000001">
    <property type="protein sequence ID" value="GAA4932802.1"/>
    <property type="molecule type" value="Genomic_DNA"/>
</dbReference>
<comment type="caution">
    <text evidence="1">The sequence shown here is derived from an EMBL/GenBank/DDBJ whole genome shotgun (WGS) entry which is preliminary data.</text>
</comment>